<comment type="caution">
    <text evidence="1">The sequence shown here is derived from an EMBL/GenBank/DDBJ whole genome shotgun (WGS) entry which is preliminary data.</text>
</comment>
<name>A0ABQ3XUD4_9ACTN</name>
<evidence type="ECO:0000313" key="2">
    <source>
        <dbReference type="Proteomes" id="UP000612282"/>
    </source>
</evidence>
<evidence type="ECO:0000313" key="1">
    <source>
        <dbReference type="EMBL" id="GID61987.1"/>
    </source>
</evidence>
<proteinExistence type="predicted"/>
<gene>
    <name evidence="1" type="ORF">Aco03nite_103910</name>
</gene>
<protein>
    <submittedName>
        <fullName evidence="1">Uncharacterized protein</fullName>
    </submittedName>
</protein>
<dbReference type="Proteomes" id="UP000612282">
    <property type="component" value="Unassembled WGS sequence"/>
</dbReference>
<sequence>MMSIPALRRARASGLFTQRLPSLATDVIVVKKSLDVLALWFTLGYPIGRIGIDETLDERVDRDADRQAS</sequence>
<dbReference type="EMBL" id="BOMG01000152">
    <property type="protein sequence ID" value="GID61987.1"/>
    <property type="molecule type" value="Genomic_DNA"/>
</dbReference>
<keyword evidence="2" id="KW-1185">Reference proteome</keyword>
<reference evidence="1 2" key="1">
    <citation type="submission" date="2021-01" db="EMBL/GenBank/DDBJ databases">
        <title>Whole genome shotgun sequence of Actinoplanes couchii NBRC 106145.</title>
        <authorList>
            <person name="Komaki H."/>
            <person name="Tamura T."/>
        </authorList>
    </citation>
    <scope>NUCLEOTIDE SEQUENCE [LARGE SCALE GENOMIC DNA]</scope>
    <source>
        <strain evidence="1 2">NBRC 106145</strain>
    </source>
</reference>
<organism evidence="1 2">
    <name type="scientific">Actinoplanes couchii</name>
    <dbReference type="NCBI Taxonomy" id="403638"/>
    <lineage>
        <taxon>Bacteria</taxon>
        <taxon>Bacillati</taxon>
        <taxon>Actinomycetota</taxon>
        <taxon>Actinomycetes</taxon>
        <taxon>Micromonosporales</taxon>
        <taxon>Micromonosporaceae</taxon>
        <taxon>Actinoplanes</taxon>
    </lineage>
</organism>
<accession>A0ABQ3XUD4</accession>